<proteinExistence type="predicted"/>
<evidence type="ECO:0000259" key="5">
    <source>
        <dbReference type="Pfam" id="PF04849"/>
    </source>
</evidence>
<evidence type="ECO:0000313" key="6">
    <source>
        <dbReference type="Proteomes" id="UP000036681"/>
    </source>
</evidence>
<keyword evidence="2 4" id="KW-0175">Coiled coil</keyword>
<feature type="domain" description="HAP1 N-terminal" evidence="5">
    <location>
        <begin position="1"/>
        <end position="68"/>
    </location>
</feature>
<evidence type="ECO:0000256" key="1">
    <source>
        <dbReference type="ARBA" id="ARBA00004173"/>
    </source>
</evidence>
<reference evidence="7" key="1">
    <citation type="submission" date="2017-02" db="UniProtKB">
        <authorList>
            <consortium name="WormBaseParasite"/>
        </authorList>
    </citation>
    <scope>IDENTIFICATION</scope>
</reference>
<evidence type="ECO:0000256" key="2">
    <source>
        <dbReference type="ARBA" id="ARBA00023054"/>
    </source>
</evidence>
<dbReference type="Pfam" id="PF04849">
    <property type="entry name" value="HAP1_N"/>
    <property type="match status" value="1"/>
</dbReference>
<dbReference type="GO" id="GO:0017022">
    <property type="term" value="F:myosin binding"/>
    <property type="evidence" value="ECO:0007669"/>
    <property type="project" value="TreeGrafter"/>
</dbReference>
<dbReference type="GO" id="GO:0031410">
    <property type="term" value="C:cytoplasmic vesicle"/>
    <property type="evidence" value="ECO:0007669"/>
    <property type="project" value="TreeGrafter"/>
</dbReference>
<dbReference type="InterPro" id="IPR006933">
    <property type="entry name" value="HAP1_N"/>
</dbReference>
<sequence>MKKLENENLTLRNEASNLKKISASLEEKERLHIAECAKQLDAANEKLAAENVDLHEQLNEALAMHEELSAEIVEVQERYTEVMSMLHDAEEELRTFRHNQKSHRAASADSLYDSLASELEASDSGFYSAISTARSDSGPETSKPDIKRLHTELERIRFKEPNEAIIEAPSLERVSMTETRSVAIETEPPQQSLRIRNRQISHSSDDVSSQPLLGDCELELLWLTATVGQLRGGAPLGIYLQV</sequence>
<name>A0A0M3IFD7_ASCLU</name>
<keyword evidence="3" id="KW-0496">Mitochondrion</keyword>
<evidence type="ECO:0000256" key="3">
    <source>
        <dbReference type="ARBA" id="ARBA00023128"/>
    </source>
</evidence>
<evidence type="ECO:0000256" key="4">
    <source>
        <dbReference type="SAM" id="Coils"/>
    </source>
</evidence>
<dbReference type="PANTHER" id="PTHR15751">
    <property type="entry name" value="TRAFFICKING KINESIN-BINDING PROTEIN"/>
    <property type="match status" value="1"/>
</dbReference>
<dbReference type="WBParaSite" id="ALUE_0001691801-mRNA-1">
    <property type="protein sequence ID" value="ALUE_0001691801-mRNA-1"/>
    <property type="gene ID" value="ALUE_0001691801"/>
</dbReference>
<keyword evidence="6" id="KW-1185">Reference proteome</keyword>
<dbReference type="GO" id="GO:0006605">
    <property type="term" value="P:protein targeting"/>
    <property type="evidence" value="ECO:0007669"/>
    <property type="project" value="TreeGrafter"/>
</dbReference>
<dbReference type="Proteomes" id="UP000036681">
    <property type="component" value="Unplaced"/>
</dbReference>
<comment type="subcellular location">
    <subcellularLocation>
        <location evidence="1">Mitochondrion</location>
    </subcellularLocation>
</comment>
<protein>
    <submittedName>
        <fullName evidence="7">HAP1 N-terminal domain-containing protein</fullName>
    </submittedName>
</protein>
<dbReference type="AlphaFoldDB" id="A0A0M3IFD7"/>
<feature type="coiled-coil region" evidence="4">
    <location>
        <begin position="1"/>
        <end position="92"/>
    </location>
</feature>
<dbReference type="PANTHER" id="PTHR15751:SF12">
    <property type="entry name" value="TRAFFICKING KINESIN-BINDING PROTEIN MILT"/>
    <property type="match status" value="1"/>
</dbReference>
<dbReference type="GO" id="GO:0047496">
    <property type="term" value="P:vesicle transport along microtubule"/>
    <property type="evidence" value="ECO:0007669"/>
    <property type="project" value="TreeGrafter"/>
</dbReference>
<accession>A0A0M3IFD7</accession>
<organism evidence="6 7">
    <name type="scientific">Ascaris lumbricoides</name>
    <name type="common">Giant roundworm</name>
    <dbReference type="NCBI Taxonomy" id="6252"/>
    <lineage>
        <taxon>Eukaryota</taxon>
        <taxon>Metazoa</taxon>
        <taxon>Ecdysozoa</taxon>
        <taxon>Nematoda</taxon>
        <taxon>Chromadorea</taxon>
        <taxon>Rhabditida</taxon>
        <taxon>Spirurina</taxon>
        <taxon>Ascaridomorpha</taxon>
        <taxon>Ascaridoidea</taxon>
        <taxon>Ascarididae</taxon>
        <taxon>Ascaris</taxon>
    </lineage>
</organism>
<dbReference type="InterPro" id="IPR051946">
    <property type="entry name" value="Intracell_Traff-Reg"/>
</dbReference>
<dbReference type="GO" id="GO:0005739">
    <property type="term" value="C:mitochondrion"/>
    <property type="evidence" value="ECO:0007669"/>
    <property type="project" value="UniProtKB-SubCell"/>
</dbReference>
<evidence type="ECO:0000313" key="7">
    <source>
        <dbReference type="WBParaSite" id="ALUE_0001691801-mRNA-1"/>
    </source>
</evidence>
<dbReference type="GO" id="GO:0048311">
    <property type="term" value="P:mitochondrion distribution"/>
    <property type="evidence" value="ECO:0007669"/>
    <property type="project" value="TreeGrafter"/>
</dbReference>